<accession>A0A8T0HHI6</accession>
<reference evidence="2 3" key="1">
    <citation type="submission" date="2020-06" db="EMBL/GenBank/DDBJ databases">
        <title>WGS assembly of Ceratodon purpureus strain R40.</title>
        <authorList>
            <person name="Carey S.B."/>
            <person name="Jenkins J."/>
            <person name="Shu S."/>
            <person name="Lovell J.T."/>
            <person name="Sreedasyam A."/>
            <person name="Maumus F."/>
            <person name="Tiley G.P."/>
            <person name="Fernandez-Pozo N."/>
            <person name="Barry K."/>
            <person name="Chen C."/>
            <person name="Wang M."/>
            <person name="Lipzen A."/>
            <person name="Daum C."/>
            <person name="Saski C.A."/>
            <person name="Payton A.C."/>
            <person name="Mcbreen J.C."/>
            <person name="Conrad R.E."/>
            <person name="Kollar L.M."/>
            <person name="Olsson S."/>
            <person name="Huttunen S."/>
            <person name="Landis J.B."/>
            <person name="Wickett N.J."/>
            <person name="Johnson M.G."/>
            <person name="Rensing S.A."/>
            <person name="Grimwood J."/>
            <person name="Schmutz J."/>
            <person name="Mcdaniel S.F."/>
        </authorList>
    </citation>
    <scope>NUCLEOTIDE SEQUENCE [LARGE SCALE GENOMIC DNA]</scope>
    <source>
        <strain evidence="2 3">R40</strain>
    </source>
</reference>
<evidence type="ECO:0000313" key="2">
    <source>
        <dbReference type="EMBL" id="KAG0570675.1"/>
    </source>
</evidence>
<evidence type="ECO:0000256" key="1">
    <source>
        <dbReference type="SAM" id="Phobius"/>
    </source>
</evidence>
<dbReference type="AlphaFoldDB" id="A0A8T0HHI6"/>
<protein>
    <submittedName>
        <fullName evidence="2">Uncharacterized protein</fullName>
    </submittedName>
</protein>
<keyword evidence="3" id="KW-1185">Reference proteome</keyword>
<keyword evidence="1" id="KW-0472">Membrane</keyword>
<evidence type="ECO:0000313" key="3">
    <source>
        <dbReference type="Proteomes" id="UP000822688"/>
    </source>
</evidence>
<dbReference type="Proteomes" id="UP000822688">
    <property type="component" value="Chromosome 6"/>
</dbReference>
<gene>
    <name evidence="2" type="ORF">KC19_6G179700</name>
</gene>
<keyword evidence="1" id="KW-1133">Transmembrane helix</keyword>
<dbReference type="EMBL" id="CM026427">
    <property type="protein sequence ID" value="KAG0570675.1"/>
    <property type="molecule type" value="Genomic_DNA"/>
</dbReference>
<keyword evidence="1" id="KW-0812">Transmembrane</keyword>
<comment type="caution">
    <text evidence="2">The sequence shown here is derived from an EMBL/GenBank/DDBJ whole genome shotgun (WGS) entry which is preliminary data.</text>
</comment>
<name>A0A8T0HHI6_CERPU</name>
<sequence length="112" mass="12022">MNGKKAGHKLLGAQLSATVASLSEFGVQGKWAADDPGFTPRDNPRLTRGIGGAIWVPFLLFCLGVNPIWVASCSIYFGSKIVDVCSPTRFSVLHMAKGVHAWFMPKGPALHI</sequence>
<organism evidence="2 3">
    <name type="scientific">Ceratodon purpureus</name>
    <name type="common">Fire moss</name>
    <name type="synonym">Dicranum purpureum</name>
    <dbReference type="NCBI Taxonomy" id="3225"/>
    <lineage>
        <taxon>Eukaryota</taxon>
        <taxon>Viridiplantae</taxon>
        <taxon>Streptophyta</taxon>
        <taxon>Embryophyta</taxon>
        <taxon>Bryophyta</taxon>
        <taxon>Bryophytina</taxon>
        <taxon>Bryopsida</taxon>
        <taxon>Dicranidae</taxon>
        <taxon>Pseudoditrichales</taxon>
        <taxon>Ditrichaceae</taxon>
        <taxon>Ceratodon</taxon>
    </lineage>
</organism>
<feature type="transmembrane region" description="Helical" evidence="1">
    <location>
        <begin position="53"/>
        <end position="77"/>
    </location>
</feature>
<proteinExistence type="predicted"/>